<accession>A0ABP9VEU6</accession>
<dbReference type="PANTHER" id="PTHR42951:SF14">
    <property type="entry name" value="METALLO-BETA-LACTAMASE SUPERFAMILY PROTEIN"/>
    <property type="match status" value="1"/>
</dbReference>
<dbReference type="InterPro" id="IPR001279">
    <property type="entry name" value="Metallo-B-lactamas"/>
</dbReference>
<dbReference type="Pfam" id="PF00753">
    <property type="entry name" value="Lactamase_B"/>
    <property type="match status" value="1"/>
</dbReference>
<dbReference type="SUPFAM" id="SSF56281">
    <property type="entry name" value="Metallo-hydrolase/oxidoreductase"/>
    <property type="match status" value="1"/>
</dbReference>
<organism evidence="2 3">
    <name type="scientific">Deinococcus xinjiangensis</name>
    <dbReference type="NCBI Taxonomy" id="457454"/>
    <lineage>
        <taxon>Bacteria</taxon>
        <taxon>Thermotogati</taxon>
        <taxon>Deinococcota</taxon>
        <taxon>Deinococci</taxon>
        <taxon>Deinococcales</taxon>
        <taxon>Deinococcaceae</taxon>
        <taxon>Deinococcus</taxon>
    </lineage>
</organism>
<evidence type="ECO:0000313" key="2">
    <source>
        <dbReference type="EMBL" id="GAA5503151.1"/>
    </source>
</evidence>
<dbReference type="SMART" id="SM00849">
    <property type="entry name" value="Lactamase_B"/>
    <property type="match status" value="1"/>
</dbReference>
<evidence type="ECO:0000259" key="1">
    <source>
        <dbReference type="SMART" id="SM00849"/>
    </source>
</evidence>
<dbReference type="Proteomes" id="UP001458946">
    <property type="component" value="Unassembled WGS sequence"/>
</dbReference>
<proteinExistence type="predicted"/>
<dbReference type="PANTHER" id="PTHR42951">
    <property type="entry name" value="METALLO-BETA-LACTAMASE DOMAIN-CONTAINING"/>
    <property type="match status" value="1"/>
</dbReference>
<dbReference type="RefSeq" id="WP_353543123.1">
    <property type="nucleotide sequence ID" value="NZ_BAABRN010000039.1"/>
</dbReference>
<keyword evidence="3" id="KW-1185">Reference proteome</keyword>
<dbReference type="GO" id="GO:0016787">
    <property type="term" value="F:hydrolase activity"/>
    <property type="evidence" value="ECO:0007669"/>
    <property type="project" value="UniProtKB-KW"/>
</dbReference>
<dbReference type="EMBL" id="BAABRN010000039">
    <property type="protein sequence ID" value="GAA5503151.1"/>
    <property type="molecule type" value="Genomic_DNA"/>
</dbReference>
<feature type="domain" description="Metallo-beta-lactamase" evidence="1">
    <location>
        <begin position="16"/>
        <end position="206"/>
    </location>
</feature>
<dbReference type="Gene3D" id="3.60.15.10">
    <property type="entry name" value="Ribonuclease Z/Hydroxyacylglutathione hydrolase-like"/>
    <property type="match status" value="1"/>
</dbReference>
<dbReference type="InterPro" id="IPR036866">
    <property type="entry name" value="RibonucZ/Hydroxyglut_hydro"/>
</dbReference>
<protein>
    <submittedName>
        <fullName evidence="2">Hydroxyacylglutathione hydrolase</fullName>
    </submittedName>
</protein>
<keyword evidence="2" id="KW-0378">Hydrolase</keyword>
<dbReference type="CDD" id="cd07743">
    <property type="entry name" value="metallo-hydrolase-like_MBL-fold"/>
    <property type="match status" value="1"/>
</dbReference>
<dbReference type="InterPro" id="IPR050855">
    <property type="entry name" value="NDM-1-like"/>
</dbReference>
<sequence length="301" mass="31302">MPLTDLASGVSFLASAVNSLVVENGRGGALIVDTGLDDSHARKLLAALAERGLTPSAILNTHSHADHHGGNAFMLKRFPDLPIYAPPLEAAIIKHPLLEPLYLFGACPPPELQSKFLLAPASPAQPIAAGQHLLGGVEVELIDIAGHAVQMFAVRVGAVLYAADGLFGPESLQKHPLTFCADSAAQKASAQRLGALAGVEVVLVGHGAPTTDLAELVRVNLAAYERTTSAVEQAIAGRAASVDDVLAEVCRLLELEMTQASAVVLNRAVISAHLTELCAAGRARLQVQGNRLLFAAHTNSG</sequence>
<evidence type="ECO:0000313" key="3">
    <source>
        <dbReference type="Proteomes" id="UP001458946"/>
    </source>
</evidence>
<reference evidence="2 3" key="1">
    <citation type="submission" date="2024-02" db="EMBL/GenBank/DDBJ databases">
        <title>Deinococcus xinjiangensis NBRC 107630.</title>
        <authorList>
            <person name="Ichikawa N."/>
            <person name="Katano-Makiyama Y."/>
            <person name="Hidaka K."/>
        </authorList>
    </citation>
    <scope>NUCLEOTIDE SEQUENCE [LARGE SCALE GENOMIC DNA]</scope>
    <source>
        <strain evidence="2 3">NBRC 107630</strain>
    </source>
</reference>
<name>A0ABP9VEU6_9DEIO</name>
<gene>
    <name evidence="2" type="primary">gloB_4</name>
    <name evidence="2" type="ORF">Dxin01_02900</name>
</gene>
<comment type="caution">
    <text evidence="2">The sequence shown here is derived from an EMBL/GenBank/DDBJ whole genome shotgun (WGS) entry which is preliminary data.</text>
</comment>